<dbReference type="Gene3D" id="1.10.340.30">
    <property type="entry name" value="Hypothetical protein, domain 2"/>
    <property type="match status" value="1"/>
</dbReference>
<keyword evidence="12" id="KW-1185">Reference proteome</keyword>
<dbReference type="GO" id="GO:0006298">
    <property type="term" value="P:mismatch repair"/>
    <property type="evidence" value="ECO:0007669"/>
    <property type="project" value="TreeGrafter"/>
</dbReference>
<evidence type="ECO:0000256" key="1">
    <source>
        <dbReference type="ARBA" id="ARBA00001966"/>
    </source>
</evidence>
<dbReference type="GO" id="GO:0032357">
    <property type="term" value="F:oxidized purine DNA binding"/>
    <property type="evidence" value="ECO:0007669"/>
    <property type="project" value="TreeGrafter"/>
</dbReference>
<keyword evidence="9" id="KW-0326">Glycosidase</keyword>
<evidence type="ECO:0000256" key="9">
    <source>
        <dbReference type="ARBA" id="ARBA00023295"/>
    </source>
</evidence>
<comment type="caution">
    <text evidence="11">The sequence shown here is derived from an EMBL/GenBank/DDBJ whole genome shotgun (WGS) entry which is preliminary data.</text>
</comment>
<protein>
    <recommendedName>
        <fullName evidence="10">HhH-GPD domain-containing protein</fullName>
    </recommendedName>
</protein>
<name>A0A0D6Z6W7_9BACI</name>
<evidence type="ECO:0000256" key="8">
    <source>
        <dbReference type="ARBA" id="ARBA00023204"/>
    </source>
</evidence>
<dbReference type="GO" id="GO:0046872">
    <property type="term" value="F:metal ion binding"/>
    <property type="evidence" value="ECO:0007669"/>
    <property type="project" value="UniProtKB-KW"/>
</dbReference>
<dbReference type="GO" id="GO:0034039">
    <property type="term" value="F:8-oxo-7,8-dihydroguanine DNA N-glycosylase activity"/>
    <property type="evidence" value="ECO:0007669"/>
    <property type="project" value="TreeGrafter"/>
</dbReference>
<proteinExistence type="inferred from homology"/>
<evidence type="ECO:0000256" key="6">
    <source>
        <dbReference type="ARBA" id="ARBA00023004"/>
    </source>
</evidence>
<evidence type="ECO:0000256" key="3">
    <source>
        <dbReference type="ARBA" id="ARBA00022723"/>
    </source>
</evidence>
<feature type="domain" description="HhH-GPD" evidence="10">
    <location>
        <begin position="45"/>
        <end position="78"/>
    </location>
</feature>
<dbReference type="InterPro" id="IPR011257">
    <property type="entry name" value="DNA_glycosylase"/>
</dbReference>
<dbReference type="GO" id="GO:0035485">
    <property type="term" value="F:adenine/guanine mispair binding"/>
    <property type="evidence" value="ECO:0007669"/>
    <property type="project" value="TreeGrafter"/>
</dbReference>
<dbReference type="AlphaFoldDB" id="A0A0D6Z6W7"/>
<evidence type="ECO:0000259" key="10">
    <source>
        <dbReference type="Pfam" id="PF00730"/>
    </source>
</evidence>
<keyword evidence="5" id="KW-0378">Hydrolase</keyword>
<dbReference type="SUPFAM" id="SSF48150">
    <property type="entry name" value="DNA-glycosylase"/>
    <property type="match status" value="1"/>
</dbReference>
<dbReference type="GO" id="GO:0000701">
    <property type="term" value="F:purine-specific mismatch base pair DNA N-glycosylase activity"/>
    <property type="evidence" value="ECO:0007669"/>
    <property type="project" value="TreeGrafter"/>
</dbReference>
<evidence type="ECO:0000313" key="12">
    <source>
        <dbReference type="Proteomes" id="UP000032512"/>
    </source>
</evidence>
<keyword evidence="4" id="KW-0227">DNA damage</keyword>
<reference evidence="11 12" key="1">
    <citation type="submission" date="2015-01" db="EMBL/GenBank/DDBJ databases">
        <title>Draft genome sequences of the supercritical CO2 tolerant bacteria Bacillus subterraneus MITOT1 and Bacillus cereus MIT0214.</title>
        <authorList>
            <person name="Peet K.C."/>
            <person name="Thompson J.R."/>
        </authorList>
    </citation>
    <scope>NUCLEOTIDE SEQUENCE [LARGE SCALE GENOMIC DNA]</scope>
    <source>
        <strain evidence="11 12">MITOT1</strain>
    </source>
</reference>
<gene>
    <name evidence="11" type="ORF">UB32_17365</name>
</gene>
<comment type="similarity">
    <text evidence="2">Belongs to the Nth/MutY family.</text>
</comment>
<evidence type="ECO:0000256" key="4">
    <source>
        <dbReference type="ARBA" id="ARBA00022763"/>
    </source>
</evidence>
<organism evidence="11 12">
    <name type="scientific">Mesobacillus subterraneus</name>
    <dbReference type="NCBI Taxonomy" id="285983"/>
    <lineage>
        <taxon>Bacteria</taxon>
        <taxon>Bacillati</taxon>
        <taxon>Bacillota</taxon>
        <taxon>Bacilli</taxon>
        <taxon>Bacillales</taxon>
        <taxon>Bacillaceae</taxon>
        <taxon>Mesobacillus</taxon>
    </lineage>
</organism>
<dbReference type="EMBL" id="JXIQ01000186">
    <property type="protein sequence ID" value="KIY20766.1"/>
    <property type="molecule type" value="Genomic_DNA"/>
</dbReference>
<dbReference type="GO" id="GO:0051536">
    <property type="term" value="F:iron-sulfur cluster binding"/>
    <property type="evidence" value="ECO:0007669"/>
    <property type="project" value="UniProtKB-KW"/>
</dbReference>
<dbReference type="InterPro" id="IPR044298">
    <property type="entry name" value="MIG/MutY"/>
</dbReference>
<dbReference type="PANTHER" id="PTHR42944">
    <property type="entry name" value="ADENINE DNA GLYCOSYLASE"/>
    <property type="match status" value="1"/>
</dbReference>
<evidence type="ECO:0000256" key="5">
    <source>
        <dbReference type="ARBA" id="ARBA00022801"/>
    </source>
</evidence>
<comment type="cofactor">
    <cofactor evidence="1">
        <name>[4Fe-4S] cluster</name>
        <dbReference type="ChEBI" id="CHEBI:49883"/>
    </cofactor>
</comment>
<evidence type="ECO:0000313" key="11">
    <source>
        <dbReference type="EMBL" id="KIY20766.1"/>
    </source>
</evidence>
<keyword evidence="6" id="KW-0408">Iron</keyword>
<dbReference type="GO" id="GO:0006284">
    <property type="term" value="P:base-excision repair"/>
    <property type="evidence" value="ECO:0007669"/>
    <property type="project" value="InterPro"/>
</dbReference>
<keyword evidence="3" id="KW-0479">Metal-binding</keyword>
<keyword evidence="7" id="KW-0411">Iron-sulfur</keyword>
<evidence type="ECO:0000256" key="2">
    <source>
        <dbReference type="ARBA" id="ARBA00008343"/>
    </source>
</evidence>
<dbReference type="Pfam" id="PF00730">
    <property type="entry name" value="HhH-GPD"/>
    <property type="match status" value="1"/>
</dbReference>
<dbReference type="Gene3D" id="1.10.1670.10">
    <property type="entry name" value="Helix-hairpin-Helix base-excision DNA repair enzymes (C-terminal)"/>
    <property type="match status" value="1"/>
</dbReference>
<dbReference type="InterPro" id="IPR003265">
    <property type="entry name" value="HhH-GPD_domain"/>
</dbReference>
<accession>A0A0D6Z6W7</accession>
<sequence length="78" mass="9503">MATDIKKCIAKMDKKSFQDDLIEWFVKEQRELPWRKDQDPYKIWVSEIMLQQTKVNTVIPYFTRFMEEFPTIETLAQL</sequence>
<evidence type="ECO:0000256" key="7">
    <source>
        <dbReference type="ARBA" id="ARBA00023014"/>
    </source>
</evidence>
<keyword evidence="8" id="KW-0234">DNA repair</keyword>
<dbReference type="InterPro" id="IPR023170">
    <property type="entry name" value="HhH_base_excis_C"/>
</dbReference>
<dbReference type="Proteomes" id="UP000032512">
    <property type="component" value="Unassembled WGS sequence"/>
</dbReference>
<dbReference type="PANTHER" id="PTHR42944:SF1">
    <property type="entry name" value="ADENINE DNA GLYCOSYLASE"/>
    <property type="match status" value="1"/>
</dbReference>
<dbReference type="PATRIC" id="fig|285983.3.peg.2946"/>